<proteinExistence type="predicted"/>
<accession>A0A1F8EEF2</accession>
<name>A0A1F8EEF2_9BACT</name>
<evidence type="ECO:0000313" key="1">
    <source>
        <dbReference type="EMBL" id="OGM99244.1"/>
    </source>
</evidence>
<sequence length="63" mass="7308">MPIKIDCEAFQGKFIFRYEDGRKKLTPDELDSLQNHYKECGHCKAIAGEKGLDLSKYREAPKF</sequence>
<evidence type="ECO:0000313" key="2">
    <source>
        <dbReference type="Proteomes" id="UP000176893"/>
    </source>
</evidence>
<dbReference type="Proteomes" id="UP000176893">
    <property type="component" value="Unassembled WGS sequence"/>
</dbReference>
<dbReference type="EMBL" id="MGJB01000001">
    <property type="protein sequence ID" value="OGM99244.1"/>
    <property type="molecule type" value="Genomic_DNA"/>
</dbReference>
<organism evidence="1 2">
    <name type="scientific">Candidatus Yanofskybacteria bacterium RIFCSPHIGHO2_01_FULL_41_26</name>
    <dbReference type="NCBI Taxonomy" id="1802661"/>
    <lineage>
        <taxon>Bacteria</taxon>
        <taxon>Candidatus Yanofskyibacteriota</taxon>
    </lineage>
</organism>
<reference evidence="1 2" key="1">
    <citation type="journal article" date="2016" name="Nat. Commun.">
        <title>Thousands of microbial genomes shed light on interconnected biogeochemical processes in an aquifer system.</title>
        <authorList>
            <person name="Anantharaman K."/>
            <person name="Brown C.T."/>
            <person name="Hug L.A."/>
            <person name="Sharon I."/>
            <person name="Castelle C.J."/>
            <person name="Probst A.J."/>
            <person name="Thomas B.C."/>
            <person name="Singh A."/>
            <person name="Wilkins M.J."/>
            <person name="Karaoz U."/>
            <person name="Brodie E.L."/>
            <person name="Williams K.H."/>
            <person name="Hubbard S.S."/>
            <person name="Banfield J.F."/>
        </authorList>
    </citation>
    <scope>NUCLEOTIDE SEQUENCE [LARGE SCALE GENOMIC DNA]</scope>
</reference>
<dbReference type="AlphaFoldDB" id="A0A1F8EEF2"/>
<comment type="caution">
    <text evidence="1">The sequence shown here is derived from an EMBL/GenBank/DDBJ whole genome shotgun (WGS) entry which is preliminary data.</text>
</comment>
<gene>
    <name evidence="1" type="ORF">A2649_03835</name>
</gene>
<protein>
    <submittedName>
        <fullName evidence="1">Uncharacterized protein</fullName>
    </submittedName>
</protein>